<dbReference type="PRINTS" id="PR00463">
    <property type="entry name" value="EP450I"/>
</dbReference>
<evidence type="ECO:0000313" key="9">
    <source>
        <dbReference type="EMBL" id="PLB51305.1"/>
    </source>
</evidence>
<gene>
    <name evidence="9" type="ORF">P170DRAFT_382717</name>
</gene>
<protein>
    <submittedName>
        <fullName evidence="9">Cytochrome P450</fullName>
    </submittedName>
</protein>
<dbReference type="GO" id="GO:0004497">
    <property type="term" value="F:monooxygenase activity"/>
    <property type="evidence" value="ECO:0007669"/>
    <property type="project" value="UniProtKB-KW"/>
</dbReference>
<name>A0A2I2GEI7_9EURO</name>
<dbReference type="InterPro" id="IPR017972">
    <property type="entry name" value="Cyt_P450_CS"/>
</dbReference>
<evidence type="ECO:0000256" key="5">
    <source>
        <dbReference type="ARBA" id="ARBA00023004"/>
    </source>
</evidence>
<dbReference type="Pfam" id="PF00067">
    <property type="entry name" value="p450"/>
    <property type="match status" value="1"/>
</dbReference>
<dbReference type="Gene3D" id="1.10.630.10">
    <property type="entry name" value="Cytochrome P450"/>
    <property type="match status" value="1"/>
</dbReference>
<dbReference type="SUPFAM" id="SSF48264">
    <property type="entry name" value="Cytochrome P450"/>
    <property type="match status" value="1"/>
</dbReference>
<sequence length="573" mass="63745">MLSLVLGLAVLPITFGIWSLVSLFSQLARARSTGLPCVIVPCSCLGAPWLLSQPILLPIFQLLPTSWTQNWLPLLRFERGWHDGYEPFAKVGADTFLTVSPGDIVLYTCDPDVSSQLLHDQRFGKPAHLMGVLNIFGPTIAGTDGPESRFYRRIAAPFFTQQTIQRVFTLSVAGGKQLGKALCRPSAYRQLRTLTARLSLNLLSQICFDNQGQDDLAKALQFQEDRPNRHILSYSQAMHSLLDNYKTIFISPRWLLPGWSPVRTHRLAGTAYTEFNRYVQDLRISAETTVRETGSKGTGQDNLAERFVKAELSAPQISGNLFLFMFAGHEANANTLTFIIILLACHPSIQRAMQSDLDSIFGNSPADKWSFDTHHRPLMTSLVGAVINEALRLYTLIPVLPKCVPLDSQGIPIVVRGESHRLPPGLVALVNTSAMHRHPRYWPRRGDEEFDPYRWLHADITGRTHGGEQNETGFLVPPAGSFVPFSDGARGCLGQHFGLAELCAVVAVVFKQNSVRLLTSEDEANGFVDGSPELSDSWAEAKERAENALREGVEFDMSLRLVREVPVRFDQRV</sequence>
<proteinExistence type="inferred from homology"/>
<dbReference type="InterPro" id="IPR036396">
    <property type="entry name" value="Cyt_P450_sf"/>
</dbReference>
<dbReference type="InterPro" id="IPR002401">
    <property type="entry name" value="Cyt_P450_E_grp-I"/>
</dbReference>
<keyword evidence="6 8" id="KW-0503">Monooxygenase</keyword>
<dbReference type="InterPro" id="IPR001128">
    <property type="entry name" value="Cyt_P450"/>
</dbReference>
<dbReference type="PROSITE" id="PS00086">
    <property type="entry name" value="CYTOCHROME_P450"/>
    <property type="match status" value="1"/>
</dbReference>
<keyword evidence="7 8" id="KW-0349">Heme</keyword>
<evidence type="ECO:0000256" key="6">
    <source>
        <dbReference type="ARBA" id="ARBA00023033"/>
    </source>
</evidence>
<dbReference type="PRINTS" id="PR00385">
    <property type="entry name" value="P450"/>
</dbReference>
<organism evidence="9 10">
    <name type="scientific">Aspergillus steynii IBT 23096</name>
    <dbReference type="NCBI Taxonomy" id="1392250"/>
    <lineage>
        <taxon>Eukaryota</taxon>
        <taxon>Fungi</taxon>
        <taxon>Dikarya</taxon>
        <taxon>Ascomycota</taxon>
        <taxon>Pezizomycotina</taxon>
        <taxon>Eurotiomycetes</taxon>
        <taxon>Eurotiomycetidae</taxon>
        <taxon>Eurotiales</taxon>
        <taxon>Aspergillaceae</taxon>
        <taxon>Aspergillus</taxon>
        <taxon>Aspergillus subgen. Circumdati</taxon>
    </lineage>
</organism>
<evidence type="ECO:0000256" key="2">
    <source>
        <dbReference type="ARBA" id="ARBA00010617"/>
    </source>
</evidence>
<dbReference type="PANTHER" id="PTHR24305:SF166">
    <property type="entry name" value="CYTOCHROME P450 12A4, MITOCHONDRIAL-RELATED"/>
    <property type="match status" value="1"/>
</dbReference>
<dbReference type="InterPro" id="IPR050121">
    <property type="entry name" value="Cytochrome_P450_monoxygenase"/>
</dbReference>
<keyword evidence="10" id="KW-1185">Reference proteome</keyword>
<dbReference type="AlphaFoldDB" id="A0A2I2GEI7"/>
<reference evidence="9 10" key="1">
    <citation type="submission" date="2016-12" db="EMBL/GenBank/DDBJ databases">
        <title>The genomes of Aspergillus section Nigri reveals drivers in fungal speciation.</title>
        <authorList>
            <consortium name="DOE Joint Genome Institute"/>
            <person name="Vesth T.C."/>
            <person name="Nybo J."/>
            <person name="Theobald S."/>
            <person name="Brandl J."/>
            <person name="Frisvad J.C."/>
            <person name="Nielsen K.F."/>
            <person name="Lyhne E.K."/>
            <person name="Kogle M.E."/>
            <person name="Kuo A."/>
            <person name="Riley R."/>
            <person name="Clum A."/>
            <person name="Nolan M."/>
            <person name="Lipzen A."/>
            <person name="Salamov A."/>
            <person name="Henrissat B."/>
            <person name="Wiebenga A."/>
            <person name="De Vries R.P."/>
            <person name="Grigoriev I.V."/>
            <person name="Mortensen U.H."/>
            <person name="Andersen M.R."/>
            <person name="Baker S.E."/>
        </authorList>
    </citation>
    <scope>NUCLEOTIDE SEQUENCE [LARGE SCALE GENOMIC DNA]</scope>
    <source>
        <strain evidence="9 10">IBT 23096</strain>
    </source>
</reference>
<keyword evidence="4 8" id="KW-0560">Oxidoreductase</keyword>
<evidence type="ECO:0000256" key="3">
    <source>
        <dbReference type="ARBA" id="ARBA00022723"/>
    </source>
</evidence>
<dbReference type="PANTHER" id="PTHR24305">
    <property type="entry name" value="CYTOCHROME P450"/>
    <property type="match status" value="1"/>
</dbReference>
<dbReference type="Proteomes" id="UP000234275">
    <property type="component" value="Unassembled WGS sequence"/>
</dbReference>
<evidence type="ECO:0000256" key="4">
    <source>
        <dbReference type="ARBA" id="ARBA00023002"/>
    </source>
</evidence>
<evidence type="ECO:0000256" key="7">
    <source>
        <dbReference type="PIRSR" id="PIRSR602401-1"/>
    </source>
</evidence>
<dbReference type="GO" id="GO:0005506">
    <property type="term" value="F:iron ion binding"/>
    <property type="evidence" value="ECO:0007669"/>
    <property type="project" value="InterPro"/>
</dbReference>
<dbReference type="STRING" id="1392250.A0A2I2GEI7"/>
<keyword evidence="3 7" id="KW-0479">Metal-binding</keyword>
<keyword evidence="5 7" id="KW-0408">Iron</keyword>
<accession>A0A2I2GEI7</accession>
<evidence type="ECO:0000313" key="10">
    <source>
        <dbReference type="Proteomes" id="UP000234275"/>
    </source>
</evidence>
<dbReference type="VEuPathDB" id="FungiDB:P170DRAFT_382717"/>
<dbReference type="RefSeq" id="XP_024706607.1">
    <property type="nucleotide sequence ID" value="XM_024845613.1"/>
</dbReference>
<feature type="binding site" description="axial binding residue" evidence="7">
    <location>
        <position position="492"/>
    </location>
    <ligand>
        <name>heme</name>
        <dbReference type="ChEBI" id="CHEBI:30413"/>
    </ligand>
    <ligandPart>
        <name>Fe</name>
        <dbReference type="ChEBI" id="CHEBI:18248"/>
    </ligandPart>
</feature>
<evidence type="ECO:0000256" key="1">
    <source>
        <dbReference type="ARBA" id="ARBA00001971"/>
    </source>
</evidence>
<comment type="cofactor">
    <cofactor evidence="1 7">
        <name>heme</name>
        <dbReference type="ChEBI" id="CHEBI:30413"/>
    </cofactor>
</comment>
<dbReference type="OrthoDB" id="1470350at2759"/>
<dbReference type="GO" id="GO:0020037">
    <property type="term" value="F:heme binding"/>
    <property type="evidence" value="ECO:0007669"/>
    <property type="project" value="InterPro"/>
</dbReference>
<dbReference type="EMBL" id="MSFO01000003">
    <property type="protein sequence ID" value="PLB51305.1"/>
    <property type="molecule type" value="Genomic_DNA"/>
</dbReference>
<comment type="caution">
    <text evidence="9">The sequence shown here is derived from an EMBL/GenBank/DDBJ whole genome shotgun (WGS) entry which is preliminary data.</text>
</comment>
<evidence type="ECO:0000256" key="8">
    <source>
        <dbReference type="RuleBase" id="RU000461"/>
    </source>
</evidence>
<dbReference type="GeneID" id="36553312"/>
<dbReference type="GO" id="GO:0016705">
    <property type="term" value="F:oxidoreductase activity, acting on paired donors, with incorporation or reduction of molecular oxygen"/>
    <property type="evidence" value="ECO:0007669"/>
    <property type="project" value="InterPro"/>
</dbReference>
<comment type="similarity">
    <text evidence="2 8">Belongs to the cytochrome P450 family.</text>
</comment>